<proteinExistence type="inferred from homology"/>
<dbReference type="AlphaFoldDB" id="A0A8D0B0Z1"/>
<dbReference type="InterPro" id="IPR017452">
    <property type="entry name" value="GPCR_Rhodpsn_7TM"/>
</dbReference>
<keyword evidence="10 11" id="KW-0807">Transducer</keyword>
<keyword evidence="4 12" id="KW-1133">Transmembrane helix</keyword>
<dbReference type="Ensembl" id="ENSSMRT00000002149.1">
    <property type="protein sequence ID" value="ENSSMRP00000001787.1"/>
    <property type="gene ID" value="ENSSMRG00000001566.1"/>
</dbReference>
<keyword evidence="2" id="KW-1003">Cell membrane</keyword>
<evidence type="ECO:0000256" key="11">
    <source>
        <dbReference type="RuleBase" id="RU000688"/>
    </source>
</evidence>
<evidence type="ECO:0000256" key="1">
    <source>
        <dbReference type="ARBA" id="ARBA00004651"/>
    </source>
</evidence>
<feature type="transmembrane region" description="Helical" evidence="12">
    <location>
        <begin position="41"/>
        <end position="62"/>
    </location>
</feature>
<dbReference type="SUPFAM" id="SSF81321">
    <property type="entry name" value="Family A G protein-coupled receptor-like"/>
    <property type="match status" value="1"/>
</dbReference>
<dbReference type="GO" id="GO:0000082">
    <property type="term" value="P:G1/S transition of mitotic cell cycle"/>
    <property type="evidence" value="ECO:0007669"/>
    <property type="project" value="TreeGrafter"/>
</dbReference>
<keyword evidence="7" id="KW-1015">Disulfide bond</keyword>
<feature type="domain" description="G-protein coupled receptors family 1 profile" evidence="13">
    <location>
        <begin position="54"/>
        <end position="304"/>
    </location>
</feature>
<reference evidence="14" key="1">
    <citation type="submission" date="2025-08" db="UniProtKB">
        <authorList>
            <consortium name="Ensembl"/>
        </authorList>
    </citation>
    <scope>IDENTIFICATION</scope>
</reference>
<dbReference type="Gene3D" id="1.20.1070.10">
    <property type="entry name" value="Rhodopsin 7-helix transmembrane proteins"/>
    <property type="match status" value="1"/>
</dbReference>
<sequence>MLPLLLQSGDPFPHFSAKTASLRQGKAKCTMPYEESRQLLVAVYSIVFTVGVPTNFVTAVLTLIQIGRRTITSIYLLGISVCELMYLSTVPLWIIYVQNKHVWTMGDIPCKLTGYIFFCNIYISILLLCCVSIDRYLAVVYALESRGKRSQRIATLVTLGLFGSIAVIYCPVFFTEDVQDPDDCTCFETPLNTRLAYYNIIRFFVGFLIPFAVLLFMNYKIFQSIKVSLSLSPHQKAKVKYLAISIISIFVVCFAPYHSVLFVRSIVFLLFPDRSSQFERDIYSTTVVFLCLSTANSVADPFIYVLASENARREIYQAFKACRNRLPLTRPMIP</sequence>
<dbReference type="PANTHER" id="PTHR24234:SF7">
    <property type="entry name" value="G-PROTEIN COUPLED RECEPTOR 132-RELATED"/>
    <property type="match status" value="1"/>
</dbReference>
<evidence type="ECO:0000256" key="5">
    <source>
        <dbReference type="ARBA" id="ARBA00023040"/>
    </source>
</evidence>
<dbReference type="PRINTS" id="PR01563">
    <property type="entry name" value="G2ARECEPTOR"/>
</dbReference>
<feature type="transmembrane region" description="Helical" evidence="12">
    <location>
        <begin position="282"/>
        <end position="307"/>
    </location>
</feature>
<evidence type="ECO:0000256" key="12">
    <source>
        <dbReference type="SAM" id="Phobius"/>
    </source>
</evidence>
<feature type="transmembrane region" description="Helical" evidence="12">
    <location>
        <begin position="239"/>
        <end position="262"/>
    </location>
</feature>
<dbReference type="PROSITE" id="PS00237">
    <property type="entry name" value="G_PROTEIN_RECEP_F1_1"/>
    <property type="match status" value="1"/>
</dbReference>
<evidence type="ECO:0000256" key="9">
    <source>
        <dbReference type="ARBA" id="ARBA00023180"/>
    </source>
</evidence>
<keyword evidence="6 12" id="KW-0472">Membrane</keyword>
<dbReference type="Proteomes" id="UP000694421">
    <property type="component" value="Unplaced"/>
</dbReference>
<protein>
    <recommendedName>
        <fullName evidence="13">G-protein coupled receptors family 1 profile domain-containing protein</fullName>
    </recommendedName>
</protein>
<dbReference type="OMA" id="SLCELMY"/>
<feature type="transmembrane region" description="Helical" evidence="12">
    <location>
        <begin position="115"/>
        <end position="133"/>
    </location>
</feature>
<evidence type="ECO:0000256" key="10">
    <source>
        <dbReference type="ARBA" id="ARBA00023224"/>
    </source>
</evidence>
<evidence type="ECO:0000256" key="3">
    <source>
        <dbReference type="ARBA" id="ARBA00022692"/>
    </source>
</evidence>
<evidence type="ECO:0000313" key="15">
    <source>
        <dbReference type="Proteomes" id="UP000694421"/>
    </source>
</evidence>
<dbReference type="InterPro" id="IPR005388">
    <property type="entry name" value="G2A_lysphc_rcpt"/>
</dbReference>
<evidence type="ECO:0000256" key="6">
    <source>
        <dbReference type="ARBA" id="ARBA00023136"/>
    </source>
</evidence>
<dbReference type="PANTHER" id="PTHR24234">
    <property type="entry name" value="LYSOPHOSPHATIDIC ACID RECEPTOR 5/SPHINGOSYLPHOSPHORYLCHOLINE RECEPTOR"/>
    <property type="match status" value="1"/>
</dbReference>
<keyword evidence="15" id="KW-1185">Reference proteome</keyword>
<keyword evidence="5 11" id="KW-0297">G-protein coupled receptor</keyword>
<dbReference type="Pfam" id="PF00001">
    <property type="entry name" value="7tm_1"/>
    <property type="match status" value="1"/>
</dbReference>
<dbReference type="GO" id="GO:0004930">
    <property type="term" value="F:G protein-coupled receptor activity"/>
    <property type="evidence" value="ECO:0007669"/>
    <property type="project" value="UniProtKB-KW"/>
</dbReference>
<keyword evidence="9" id="KW-0325">Glycoprotein</keyword>
<feature type="transmembrane region" description="Helical" evidence="12">
    <location>
        <begin position="74"/>
        <end position="95"/>
    </location>
</feature>
<dbReference type="InterPro" id="IPR000276">
    <property type="entry name" value="GPCR_Rhodpsn"/>
</dbReference>
<dbReference type="GO" id="GO:0010972">
    <property type="term" value="P:negative regulation of G2/M transition of mitotic cell cycle"/>
    <property type="evidence" value="ECO:0007669"/>
    <property type="project" value="TreeGrafter"/>
</dbReference>
<accession>A0A8D0B0Z1</accession>
<evidence type="ECO:0000313" key="14">
    <source>
        <dbReference type="Ensembl" id="ENSSMRP00000001787.1"/>
    </source>
</evidence>
<name>A0A8D0B0Z1_SALMN</name>
<evidence type="ECO:0000259" key="13">
    <source>
        <dbReference type="PROSITE" id="PS50262"/>
    </source>
</evidence>
<comment type="subcellular location">
    <subcellularLocation>
        <location evidence="1">Cell membrane</location>
        <topology evidence="1">Multi-pass membrane protein</topology>
    </subcellularLocation>
</comment>
<dbReference type="PRINTS" id="PR00237">
    <property type="entry name" value="GPCRRHODOPSN"/>
</dbReference>
<feature type="transmembrane region" description="Helical" evidence="12">
    <location>
        <begin position="195"/>
        <end position="219"/>
    </location>
</feature>
<dbReference type="GO" id="GO:0005886">
    <property type="term" value="C:plasma membrane"/>
    <property type="evidence" value="ECO:0007669"/>
    <property type="project" value="UniProtKB-SubCell"/>
</dbReference>
<keyword evidence="3 11" id="KW-0812">Transmembrane</keyword>
<evidence type="ECO:0000256" key="8">
    <source>
        <dbReference type="ARBA" id="ARBA00023170"/>
    </source>
</evidence>
<dbReference type="GeneTree" id="ENSGT00950000183136"/>
<reference evidence="14" key="2">
    <citation type="submission" date="2025-09" db="UniProtKB">
        <authorList>
            <consortium name="Ensembl"/>
        </authorList>
    </citation>
    <scope>IDENTIFICATION</scope>
</reference>
<feature type="transmembrane region" description="Helical" evidence="12">
    <location>
        <begin position="153"/>
        <end position="175"/>
    </location>
</feature>
<organism evidence="14 15">
    <name type="scientific">Salvator merianae</name>
    <name type="common">Argentine black and white tegu</name>
    <name type="synonym">Tupinambis merianae</name>
    <dbReference type="NCBI Taxonomy" id="96440"/>
    <lineage>
        <taxon>Eukaryota</taxon>
        <taxon>Metazoa</taxon>
        <taxon>Chordata</taxon>
        <taxon>Craniata</taxon>
        <taxon>Vertebrata</taxon>
        <taxon>Euteleostomi</taxon>
        <taxon>Lepidosauria</taxon>
        <taxon>Squamata</taxon>
        <taxon>Bifurcata</taxon>
        <taxon>Unidentata</taxon>
        <taxon>Episquamata</taxon>
        <taxon>Laterata</taxon>
        <taxon>Teiioidea</taxon>
        <taxon>Teiidae</taxon>
        <taxon>Salvator</taxon>
    </lineage>
</organism>
<evidence type="ECO:0000256" key="2">
    <source>
        <dbReference type="ARBA" id="ARBA00022475"/>
    </source>
</evidence>
<evidence type="ECO:0000256" key="7">
    <source>
        <dbReference type="ARBA" id="ARBA00023157"/>
    </source>
</evidence>
<keyword evidence="8 11" id="KW-0675">Receptor</keyword>
<dbReference type="PROSITE" id="PS50262">
    <property type="entry name" value="G_PROTEIN_RECEP_F1_2"/>
    <property type="match status" value="1"/>
</dbReference>
<evidence type="ECO:0000256" key="4">
    <source>
        <dbReference type="ARBA" id="ARBA00022989"/>
    </source>
</evidence>
<comment type="similarity">
    <text evidence="11">Belongs to the G-protein coupled receptor 1 family.</text>
</comment>